<name>A0ABR0JVJ2_9EURO</name>
<dbReference type="Gene3D" id="3.90.640.10">
    <property type="entry name" value="Actin, Chain A, domain 4"/>
    <property type="match status" value="1"/>
</dbReference>
<protein>
    <submittedName>
        <fullName evidence="1">Uncharacterized protein</fullName>
    </submittedName>
</protein>
<dbReference type="CDD" id="cd10170">
    <property type="entry name" value="ASKHA_NBD_HSP70"/>
    <property type="match status" value="1"/>
</dbReference>
<proteinExistence type="predicted"/>
<keyword evidence="2" id="KW-1185">Reference proteome</keyword>
<reference evidence="1 2" key="1">
    <citation type="submission" date="2023-08" db="EMBL/GenBank/DDBJ databases">
        <title>Black Yeasts Isolated from many extreme environments.</title>
        <authorList>
            <person name="Coleine C."/>
            <person name="Stajich J.E."/>
            <person name="Selbmann L."/>
        </authorList>
    </citation>
    <scope>NUCLEOTIDE SEQUENCE [LARGE SCALE GENOMIC DNA]</scope>
    <source>
        <strain evidence="1 2">CCFEE 5885</strain>
    </source>
</reference>
<comment type="caution">
    <text evidence="1">The sequence shown here is derived from an EMBL/GenBank/DDBJ whole genome shotgun (WGS) entry which is preliminary data.</text>
</comment>
<organism evidence="1 2">
    <name type="scientific">Lithohypha guttulata</name>
    <dbReference type="NCBI Taxonomy" id="1690604"/>
    <lineage>
        <taxon>Eukaryota</taxon>
        <taxon>Fungi</taxon>
        <taxon>Dikarya</taxon>
        <taxon>Ascomycota</taxon>
        <taxon>Pezizomycotina</taxon>
        <taxon>Eurotiomycetes</taxon>
        <taxon>Chaetothyriomycetidae</taxon>
        <taxon>Chaetothyriales</taxon>
        <taxon>Trichomeriaceae</taxon>
        <taxon>Lithohypha</taxon>
    </lineage>
</organism>
<dbReference type="SUPFAM" id="SSF53067">
    <property type="entry name" value="Actin-like ATPase domain"/>
    <property type="match status" value="1"/>
</dbReference>
<dbReference type="InterPro" id="IPR043129">
    <property type="entry name" value="ATPase_NBD"/>
</dbReference>
<dbReference type="EMBL" id="JAVRRG010000251">
    <property type="protein sequence ID" value="KAK5075736.1"/>
    <property type="molecule type" value="Genomic_DNA"/>
</dbReference>
<accession>A0ABR0JVJ2</accession>
<evidence type="ECO:0000313" key="2">
    <source>
        <dbReference type="Proteomes" id="UP001345013"/>
    </source>
</evidence>
<evidence type="ECO:0000313" key="1">
    <source>
        <dbReference type="EMBL" id="KAK5075736.1"/>
    </source>
</evidence>
<dbReference type="Gene3D" id="3.30.420.40">
    <property type="match status" value="2"/>
</dbReference>
<sequence>MESFDWKPTFVVGIDFGMTCTAVAYSSAPEWARPECVQKWTGQYHESQLASKVATQVAYDGNGELQSWGFKCDWDRVPTSVEKEFKLYLDPMFPDTYPNRPSHEEAVTWYKDYMKSLYDYLDSLFQRTIPDWAQRNVEFLFSVPTTWTSPRLTEQLKSWLSAAGFSNIYNRRIKISQTEAEAAAVYAAKQSFKVGDIIMVADAGGATTDINILEIKEHSQDKTQLTALNKAEGVNVGSTLINEQAKRLVKDRLQTLSVPGDVSDLYWLAEDMLQQGNFEALKCGFDGAYAGMDTYLTVPADRLPTSYRGRRQPVVITAEELKCFFDEQLDVMFESIYQQMLELTRERPQDSVKYLVLSGGLGSSRYVQKRLKARLANVQVLCAPEPQLAVAKGLVMDRIQTLSRGMAVYTGKCSRVSYGVLCRLPYDKVAMRGERVTKDILDGLLWAEDQVDWLIKEGEAVPDEGLTRPFRLKIAKGEEHDGFEAQFVMSDRPARALPKSLRSDTVSRICSVSARFRHEEFSGRSSGQFKHKKGGLLSKSKEHFVAEFDLKVIVGSADLKFELVSKDGRKYSQNDTRIEVNWEEAKPKTRSKKWARNMYPALQRTPS</sequence>
<dbReference type="PANTHER" id="PTHR42749:SF1">
    <property type="entry name" value="CELL SHAPE-DETERMINING PROTEIN MREB"/>
    <property type="match status" value="1"/>
</dbReference>
<gene>
    <name evidence="1" type="ORF">LTR24_009916</name>
</gene>
<dbReference type="PANTHER" id="PTHR42749">
    <property type="entry name" value="CELL SHAPE-DETERMINING PROTEIN MREB"/>
    <property type="match status" value="1"/>
</dbReference>
<dbReference type="Proteomes" id="UP001345013">
    <property type="component" value="Unassembled WGS sequence"/>
</dbReference>